<evidence type="ECO:0000259" key="1">
    <source>
        <dbReference type="Pfam" id="PF03486"/>
    </source>
</evidence>
<dbReference type="SUPFAM" id="SSF51905">
    <property type="entry name" value="FAD/NAD(P)-binding domain"/>
    <property type="match status" value="1"/>
</dbReference>
<feature type="domain" description="RsdA/BaiN/AoA(So)-like insert" evidence="2">
    <location>
        <begin position="165"/>
        <end position="342"/>
    </location>
</feature>
<dbReference type="Pfam" id="PF22780">
    <property type="entry name" value="HI0933_like_1st"/>
    <property type="match status" value="1"/>
</dbReference>
<dbReference type="Gene3D" id="3.50.50.60">
    <property type="entry name" value="FAD/NAD(P)-binding domain"/>
    <property type="match status" value="2"/>
</dbReference>
<dbReference type="EMBL" id="FNSH01000001">
    <property type="protein sequence ID" value="SEB87147.1"/>
    <property type="molecule type" value="Genomic_DNA"/>
</dbReference>
<evidence type="ECO:0000313" key="3">
    <source>
        <dbReference type="EMBL" id="SEB87147.1"/>
    </source>
</evidence>
<dbReference type="InterPro" id="IPR036188">
    <property type="entry name" value="FAD/NAD-bd_sf"/>
</dbReference>
<name>A0AB38A7F4_9ACTN</name>
<dbReference type="AlphaFoldDB" id="A0AB38A7F4"/>
<dbReference type="Proteomes" id="UP000183687">
    <property type="component" value="Unassembled WGS sequence"/>
</dbReference>
<dbReference type="RefSeq" id="WP_002564130.1">
    <property type="nucleotide sequence ID" value="NZ_CALJSN010000009.1"/>
</dbReference>
<dbReference type="InterPro" id="IPR055178">
    <property type="entry name" value="RsdA/BaiN/AoA(So)-like_dom"/>
</dbReference>
<evidence type="ECO:0000259" key="2">
    <source>
        <dbReference type="Pfam" id="PF22780"/>
    </source>
</evidence>
<feature type="domain" description="RsdA/BaiN/AoA(So)-like Rossmann fold-like" evidence="1">
    <location>
        <begin position="2"/>
        <end position="395"/>
    </location>
</feature>
<dbReference type="PANTHER" id="PTHR42887">
    <property type="entry name" value="OS12G0638800 PROTEIN"/>
    <property type="match status" value="1"/>
</dbReference>
<gene>
    <name evidence="3" type="ORF">SAMN04489746_1203</name>
</gene>
<sequence length="400" mass="43011">MKLAIIGGGAAGFFLAINAKEMCPELDVIIFEQHNNVLSKLKASGGGRCNCTNTFAQVTDLKQVYPRGAGLLKKLFKQFGPQDAYAWFEAHGVPLMVQPDQRVFPKAQTSQALIDCFVQTAQRLGVVLVLGKRIAHPKTLLRQNGGSFDFVAVTSGGTPHKDGCVPSLFTFALEDAALHELAGTTVPSARLSIPKTSFAATGALLITHKGLSGPAALTLSSYAARYLADCRYRSPLQINWVGEKNTELVRAQLKEVFASHAHKQIGNVHPFGLSTKLWGYLLKCAQEGTDSSASSKSRHPGLDLTKKRCGELSKKDSAHILQVLSTYPCQISSRVAYKEEFVTCGGIPLSSINNVTLESKETPGLFYAGEVLDIDGITGGFNFTAAWSCAYAVATALSKR</sequence>
<evidence type="ECO:0000313" key="4">
    <source>
        <dbReference type="Proteomes" id="UP000183687"/>
    </source>
</evidence>
<dbReference type="Gene3D" id="2.40.30.10">
    <property type="entry name" value="Translation factors"/>
    <property type="match status" value="1"/>
</dbReference>
<dbReference type="InterPro" id="IPR057661">
    <property type="entry name" value="RsdA/BaiN/AoA(So)_Rossmann"/>
</dbReference>
<comment type="caution">
    <text evidence="3">The sequence shown here is derived from an EMBL/GenBank/DDBJ whole genome shotgun (WGS) entry which is preliminary data.</text>
</comment>
<dbReference type="Pfam" id="PF03486">
    <property type="entry name" value="HI0933_like"/>
    <property type="match status" value="1"/>
</dbReference>
<protein>
    <recommendedName>
        <fullName evidence="5">Flavoprotein, HI0933 family</fullName>
    </recommendedName>
</protein>
<evidence type="ECO:0008006" key="5">
    <source>
        <dbReference type="Google" id="ProtNLM"/>
    </source>
</evidence>
<dbReference type="InterPro" id="IPR004792">
    <property type="entry name" value="BaiN-like"/>
</dbReference>
<dbReference type="PANTHER" id="PTHR42887:SF2">
    <property type="entry name" value="OS12G0638800 PROTEIN"/>
    <property type="match status" value="1"/>
</dbReference>
<proteinExistence type="predicted"/>
<organism evidence="3 4">
    <name type="scientific">Atopobium minutum</name>
    <dbReference type="NCBI Taxonomy" id="1381"/>
    <lineage>
        <taxon>Bacteria</taxon>
        <taxon>Bacillati</taxon>
        <taxon>Actinomycetota</taxon>
        <taxon>Coriobacteriia</taxon>
        <taxon>Coriobacteriales</taxon>
        <taxon>Atopobiaceae</taxon>
        <taxon>Atopobium</taxon>
    </lineage>
</organism>
<reference evidence="3 4" key="1">
    <citation type="submission" date="2016-10" db="EMBL/GenBank/DDBJ databases">
        <authorList>
            <person name="Varghese N."/>
            <person name="Submissions S."/>
        </authorList>
    </citation>
    <scope>NUCLEOTIDE SEQUENCE [LARGE SCALE GENOMIC DNA]</scope>
    <source>
        <strain evidence="3 4">DSM 20586</strain>
    </source>
</reference>
<accession>A0AB38A7F4</accession>
<dbReference type="SUPFAM" id="SSF160996">
    <property type="entry name" value="HI0933 insert domain-like"/>
    <property type="match status" value="1"/>
</dbReference>